<evidence type="ECO:0000259" key="1">
    <source>
        <dbReference type="Pfam" id="PF13191"/>
    </source>
</evidence>
<organism evidence="2 3">
    <name type="scientific">Adlercreutzia caecimuris B7</name>
    <dbReference type="NCBI Taxonomy" id="1235794"/>
    <lineage>
        <taxon>Bacteria</taxon>
        <taxon>Bacillati</taxon>
        <taxon>Actinomycetota</taxon>
        <taxon>Coriobacteriia</taxon>
        <taxon>Eggerthellales</taxon>
        <taxon>Eggerthellaceae</taxon>
        <taxon>Adlercreutzia</taxon>
    </lineage>
</organism>
<comment type="caution">
    <text evidence="2">The sequence shown here is derived from an EMBL/GenBank/DDBJ whole genome shotgun (WGS) entry which is preliminary data.</text>
</comment>
<dbReference type="eggNOG" id="COG1672">
    <property type="taxonomic scope" value="Bacteria"/>
</dbReference>
<dbReference type="InterPro" id="IPR027417">
    <property type="entry name" value="P-loop_NTPase"/>
</dbReference>
<dbReference type="HOGENOM" id="CLU_058580_1_0_11"/>
<dbReference type="STRING" id="1235794.C811_01868"/>
<sequence>MEAPNPFTPSFGRIPAHFAGRGSLLTAMAKALADEGRTSPDLVTMLVGPRGTGKTALLGSIGQEATAHGWIVAQVTANDGMLVDVIERLQEAAADLIDPSTPTRIKSLSIGSNFAVEFDQGTPYAGNWRTQMNRLFAQLEPYGSGILITVDEVQRNCAELETLTQAFQHFLTEGEPAALVMAGLPSEVSAMVSSKIVSFLRRARHRHIGRIGNADVEVALRKTLADEGATINEDAMAAAVAAIDGFPYMLQLVGYWMWEESLASPIALEDAQRGIRLATNELRDGVLAATYRELSNGDLRFLEAMLPDEGPSTLADIAKRMGGAEQLRLEVQEAPHRSWRGRRCGPKPLHR</sequence>
<reference evidence="2 3" key="1">
    <citation type="submission" date="2013-04" db="EMBL/GenBank/DDBJ databases">
        <title>The Genome Sequence of Enterorhabdus caecimuris B7.</title>
        <authorList>
            <consortium name="The Broad Institute Genomics Platform"/>
            <consortium name="The Broad Institute Genome Sequencing Center for Infectious Disease"/>
            <person name="Earl A."/>
            <person name="Xavier R."/>
            <person name="Elson C."/>
            <person name="Duck W."/>
            <person name="Walker B."/>
            <person name="Young S."/>
            <person name="Zeng Q."/>
            <person name="Gargeya S."/>
            <person name="Fitzgerald M."/>
            <person name="Haas B."/>
            <person name="Abouelleil A."/>
            <person name="Allen A.W."/>
            <person name="Alvarado L."/>
            <person name="Arachchi H.M."/>
            <person name="Berlin A.M."/>
            <person name="Chapman S.B."/>
            <person name="Gainer-Dewar J."/>
            <person name="Goldberg J."/>
            <person name="Griggs A."/>
            <person name="Gujja S."/>
            <person name="Hansen M."/>
            <person name="Howarth C."/>
            <person name="Imamovic A."/>
            <person name="Ireland A."/>
            <person name="Larimer J."/>
            <person name="McCowan C."/>
            <person name="Murphy C."/>
            <person name="Pearson M."/>
            <person name="Poon T.W."/>
            <person name="Priest M."/>
            <person name="Roberts A."/>
            <person name="Saif S."/>
            <person name="Shea T."/>
            <person name="Sisk P."/>
            <person name="Sykes S."/>
            <person name="Wortman J."/>
            <person name="Nusbaum C."/>
            <person name="Birren B."/>
        </authorList>
    </citation>
    <scope>NUCLEOTIDE SEQUENCE [LARGE SCALE GENOMIC DNA]</scope>
    <source>
        <strain evidence="2 3">B7</strain>
    </source>
</reference>
<feature type="domain" description="Orc1-like AAA ATPase" evidence="1">
    <location>
        <begin position="18"/>
        <end position="165"/>
    </location>
</feature>
<protein>
    <recommendedName>
        <fullName evidence="1">Orc1-like AAA ATPase domain-containing protein</fullName>
    </recommendedName>
</protein>
<dbReference type="PANTHER" id="PTHR34301:SF8">
    <property type="entry name" value="ATPASE DOMAIN-CONTAINING PROTEIN"/>
    <property type="match status" value="1"/>
</dbReference>
<dbReference type="Gene3D" id="3.40.50.300">
    <property type="entry name" value="P-loop containing nucleotide triphosphate hydrolases"/>
    <property type="match status" value="1"/>
</dbReference>
<dbReference type="RefSeq" id="WP_016310056.1">
    <property type="nucleotide sequence ID" value="NZ_KE159646.1"/>
</dbReference>
<proteinExistence type="predicted"/>
<dbReference type="InterPro" id="IPR041664">
    <property type="entry name" value="AAA_16"/>
</dbReference>
<dbReference type="Pfam" id="PF13191">
    <property type="entry name" value="AAA_16"/>
    <property type="match status" value="1"/>
</dbReference>
<dbReference type="GeneID" id="82191281"/>
<evidence type="ECO:0000313" key="3">
    <source>
        <dbReference type="Proteomes" id="UP000014204"/>
    </source>
</evidence>
<dbReference type="EMBL" id="ASSY01000009">
    <property type="protein sequence ID" value="EOS50243.1"/>
    <property type="molecule type" value="Genomic_DNA"/>
</dbReference>
<dbReference type="Proteomes" id="UP000014204">
    <property type="component" value="Unassembled WGS sequence"/>
</dbReference>
<gene>
    <name evidence="2" type="ORF">C811_01868</name>
</gene>
<dbReference type="AlphaFoldDB" id="R9KVE1"/>
<dbReference type="PATRIC" id="fig|1235794.3.peg.1845"/>
<keyword evidence="3" id="KW-1185">Reference proteome</keyword>
<accession>R9KVE1</accession>
<dbReference type="OrthoDB" id="2020141at2"/>
<evidence type="ECO:0000313" key="2">
    <source>
        <dbReference type="EMBL" id="EOS50243.1"/>
    </source>
</evidence>
<name>R9KVE1_9ACTN</name>
<dbReference type="SUPFAM" id="SSF52540">
    <property type="entry name" value="P-loop containing nucleoside triphosphate hydrolases"/>
    <property type="match status" value="1"/>
</dbReference>
<dbReference type="PANTHER" id="PTHR34301">
    <property type="entry name" value="DNA-BINDING PROTEIN-RELATED"/>
    <property type="match status" value="1"/>
</dbReference>